<feature type="signal peptide" evidence="3">
    <location>
        <begin position="1"/>
        <end position="32"/>
    </location>
</feature>
<feature type="compositionally biased region" description="Basic and acidic residues" evidence="2">
    <location>
        <begin position="276"/>
        <end position="285"/>
    </location>
</feature>
<dbReference type="PANTHER" id="PTHR33619:SF3">
    <property type="entry name" value="POLYSACCHARIDE EXPORT PROTEIN GFCE-RELATED"/>
    <property type="match status" value="1"/>
</dbReference>
<feature type="region of interest" description="Disordered" evidence="2">
    <location>
        <begin position="108"/>
        <end position="141"/>
    </location>
</feature>
<name>A0ABY1PXD6_9BACT</name>
<feature type="compositionally biased region" description="Polar residues" evidence="2">
    <location>
        <begin position="319"/>
        <end position="331"/>
    </location>
</feature>
<evidence type="ECO:0000256" key="2">
    <source>
        <dbReference type="SAM" id="MobiDB-lite"/>
    </source>
</evidence>
<feature type="compositionally biased region" description="Low complexity" evidence="2">
    <location>
        <begin position="199"/>
        <end position="209"/>
    </location>
</feature>
<evidence type="ECO:0000313" key="6">
    <source>
        <dbReference type="Proteomes" id="UP001158067"/>
    </source>
</evidence>
<comment type="caution">
    <text evidence="5">The sequence shown here is derived from an EMBL/GenBank/DDBJ whole genome shotgun (WGS) entry which is preliminary data.</text>
</comment>
<feature type="region of interest" description="Disordered" evidence="2">
    <location>
        <begin position="157"/>
        <end position="331"/>
    </location>
</feature>
<evidence type="ECO:0000259" key="4">
    <source>
        <dbReference type="Pfam" id="PF02563"/>
    </source>
</evidence>
<dbReference type="InterPro" id="IPR003715">
    <property type="entry name" value="Poly_export_N"/>
</dbReference>
<keyword evidence="1 3" id="KW-0732">Signal</keyword>
<sequence length="721" mass="78426">MTKLPFSTTAIRAFVGAACCLGAALTTVPCNAQELIGPGDAMSESQELPAPSLLGKATSNPFAQSDSLMPAGSDDESDLLLDDPLKDYRKTLEEHLLKKERAKLEARARFESRSRDLIPAPLPPKRLPSPTSTDAYGSDQPDAELDRLRAKLDSLDLAPGLSLDSEEVPSPSDRPKQTKQPSTTDSDLDDLLAPPLPKANPTKPKSSTPKLPPPLRERSNTARPQPLGQPERLKPTPPATKRDATPQNRNPIPKYRATPAPRNNQTTRNQPATSKPETKRPETKPAETQSDSSAWANSRDGSTKDDAQPSPIRPRETHSVLQSSPAEATNSWESLVDAERYRWSTPASFRHNAPVSQVTCSTCGGCVDRHGVGACDRTGVYLGVGTREKPDCQCWRCPQQAPFNLYGPGGYAGPARSTPVADYRLRAGDQLQLTFMIKTVRTIGAYRLVVGDELLIESDADENLTRGSLDRGLEIQPDGTITLRFIGQVHAAGQTIEQLRELLNDRYEEYYPDPAIDVTPVQTGSVARHIREAISGSEGFNPQQTLQTVTPEGSIRLPRLGAIPTQGLTLGELKREINLRYESLGAGLEVEVVLEEQAPHFIYVLGEVAQPGQFEITNPTTALGGLSLAGSYIPGANLRQIVIFRRGPNWELVSTVLDLRGALLGKASRPTDEIWLQDGDVIIVPPAPIQLFDRFVQQVFTDGIYGIVPFSGFGFSLGNNN</sequence>
<dbReference type="Gene3D" id="3.30.1950.10">
    <property type="entry name" value="wza like domain"/>
    <property type="match status" value="2"/>
</dbReference>
<gene>
    <name evidence="5" type="ORF">SAMN06265222_103382</name>
</gene>
<feature type="domain" description="Polysaccharide export protein N-terminal" evidence="4">
    <location>
        <begin position="445"/>
        <end position="519"/>
    </location>
</feature>
<feature type="compositionally biased region" description="Polar residues" evidence="2">
    <location>
        <begin position="57"/>
        <end position="67"/>
    </location>
</feature>
<evidence type="ECO:0000313" key="5">
    <source>
        <dbReference type="EMBL" id="SMP51948.1"/>
    </source>
</evidence>
<feature type="chain" id="PRO_5046681499" evidence="3">
    <location>
        <begin position="33"/>
        <end position="721"/>
    </location>
</feature>
<organism evidence="5 6">
    <name type="scientific">Neorhodopirellula lusitana</name>
    <dbReference type="NCBI Taxonomy" id="445327"/>
    <lineage>
        <taxon>Bacteria</taxon>
        <taxon>Pseudomonadati</taxon>
        <taxon>Planctomycetota</taxon>
        <taxon>Planctomycetia</taxon>
        <taxon>Pirellulales</taxon>
        <taxon>Pirellulaceae</taxon>
        <taxon>Neorhodopirellula</taxon>
    </lineage>
</organism>
<reference evidence="5 6" key="1">
    <citation type="submission" date="2017-05" db="EMBL/GenBank/DDBJ databases">
        <authorList>
            <person name="Varghese N."/>
            <person name="Submissions S."/>
        </authorList>
    </citation>
    <scope>NUCLEOTIDE SEQUENCE [LARGE SCALE GENOMIC DNA]</scope>
    <source>
        <strain evidence="5 6">DSM 25457</strain>
    </source>
</reference>
<dbReference type="Pfam" id="PF02563">
    <property type="entry name" value="Poly_export"/>
    <property type="match status" value="1"/>
</dbReference>
<accession>A0ABY1PXD6</accession>
<feature type="compositionally biased region" description="Polar residues" evidence="2">
    <location>
        <begin position="286"/>
        <end position="300"/>
    </location>
</feature>
<protein>
    <submittedName>
        <fullName evidence="5">Protein involved in polysaccharide export, contains SLBB domain of the beta-grasp fold</fullName>
    </submittedName>
</protein>
<keyword evidence="6" id="KW-1185">Reference proteome</keyword>
<feature type="compositionally biased region" description="Polar residues" evidence="2">
    <location>
        <begin position="261"/>
        <end position="275"/>
    </location>
</feature>
<proteinExistence type="predicted"/>
<dbReference type="PANTHER" id="PTHR33619">
    <property type="entry name" value="POLYSACCHARIDE EXPORT PROTEIN GFCE-RELATED"/>
    <property type="match status" value="1"/>
</dbReference>
<dbReference type="Gene3D" id="3.10.560.10">
    <property type="entry name" value="Outer membrane lipoprotein wza domain like"/>
    <property type="match status" value="1"/>
</dbReference>
<feature type="region of interest" description="Disordered" evidence="2">
    <location>
        <begin position="41"/>
        <end position="80"/>
    </location>
</feature>
<dbReference type="Proteomes" id="UP001158067">
    <property type="component" value="Unassembled WGS sequence"/>
</dbReference>
<dbReference type="InterPro" id="IPR049712">
    <property type="entry name" value="Poly_export"/>
</dbReference>
<evidence type="ECO:0000256" key="3">
    <source>
        <dbReference type="SAM" id="SignalP"/>
    </source>
</evidence>
<feature type="compositionally biased region" description="Basic and acidic residues" evidence="2">
    <location>
        <begin position="301"/>
        <end position="318"/>
    </location>
</feature>
<dbReference type="RefSeq" id="WP_283432161.1">
    <property type="nucleotide sequence ID" value="NZ_FXUG01000003.1"/>
</dbReference>
<evidence type="ECO:0000256" key="1">
    <source>
        <dbReference type="ARBA" id="ARBA00022729"/>
    </source>
</evidence>
<dbReference type="EMBL" id="FXUG01000003">
    <property type="protein sequence ID" value="SMP51948.1"/>
    <property type="molecule type" value="Genomic_DNA"/>
</dbReference>